<keyword evidence="10" id="KW-0175">Coiled coil</keyword>
<feature type="compositionally biased region" description="Polar residues" evidence="11">
    <location>
        <begin position="124"/>
        <end position="136"/>
    </location>
</feature>
<evidence type="ECO:0000256" key="11">
    <source>
        <dbReference type="SAM" id="MobiDB-lite"/>
    </source>
</evidence>
<feature type="region of interest" description="Disordered" evidence="11">
    <location>
        <begin position="82"/>
        <end position="228"/>
    </location>
</feature>
<evidence type="ECO:0000256" key="9">
    <source>
        <dbReference type="PROSITE-ProRule" id="PRU00176"/>
    </source>
</evidence>
<dbReference type="GeneID" id="98152499"/>
<evidence type="ECO:0000256" key="5">
    <source>
        <dbReference type="ARBA" id="ARBA00022737"/>
    </source>
</evidence>
<sequence length="823" mass="91180">MESTRVFVSGLPPTLTNDQLKKHFATRFQVTDAHVLPKRRIGFVGFKSSEVAQQAVSYFNKTYMKMSKISVDIAKPIDAEPANDAHKAGKNSRTSFPADAAENSLKRKRDEKPQDPKVQEYLSLLQQPSKTKTWANDDQLPTPVETNSPSDEQPAEVDDTPQELTYAQRKKAKLGQDAGPTSHVSENAGHSPTVDGDAQPESEKTEEEQAGQGEDQVEDQAVSDSDWLRSKTSRLLGLLDEDEQVDFAPPARTSSAAPVSDMDVDTPAESTEQPTANGPAKATEPQEVDTNIENIRISARLFVRNLSYDTEESDLEPVFAPFGKIEEIHVAFDTRFTKSKGFAYIQYVDPDAAVEAYKNLDGKHFQGRLLHILPASQKKTYKLDEHELSKLPLKKQKQIKRKQDASSSMFSWNSLYMNADAVMSSVAERIGVSKAELLDPTSSDAAVKQAHAETHVIQETKAYFKANGVNLDAFKQRERGNTAILIKNFSYGTKADDLRKLLEPFGQPSRLLMPPSGTIAIAEFARPDEAQKAFKGLAYRKLGDSILFLEKAPKDLFDANVSPQKPLPEAKAVSQGFSTADTFAADEQADENIVTATLFVKNLNFSTTNQSLVEAFRPLDGFISARIKTKPDPKNPGQTLSMGFGFVDFKSNAQAQAALAVMNGYTLDRHSLVVRASHKGMDAAEERRREDTAKKIAARRTKIIIKNLPFQATKKDIRSLFGAYGQLRSVRVPQKFDRSARGFGFADFVSAREAENAMDALKNTHLLGRRLVLEFANEEAIDAEEEIKRIEKKVGEQLDRVKLQKLTGAGRKKFTVGAQDEES</sequence>
<dbReference type="EMBL" id="JBFXLR010000067">
    <property type="protein sequence ID" value="KAL2840229.1"/>
    <property type="molecule type" value="Genomic_DNA"/>
</dbReference>
<keyword evidence="8" id="KW-0687">Ribonucleoprotein</keyword>
<dbReference type="Gene3D" id="3.30.70.330">
    <property type="match status" value="5"/>
</dbReference>
<feature type="compositionally biased region" description="Acidic residues" evidence="11">
    <location>
        <begin position="198"/>
        <end position="209"/>
    </location>
</feature>
<proteinExistence type="inferred from homology"/>
<comment type="caution">
    <text evidence="13">The sequence shown here is derived from an EMBL/GenBank/DDBJ whole genome shotgun (WGS) entry which is preliminary data.</text>
</comment>
<dbReference type="SMART" id="SM00360">
    <property type="entry name" value="RRM"/>
    <property type="match status" value="5"/>
</dbReference>
<feature type="domain" description="RRM" evidence="12">
    <location>
        <begin position="299"/>
        <end position="377"/>
    </location>
</feature>
<dbReference type="Pfam" id="PF00076">
    <property type="entry name" value="RRM_1"/>
    <property type="match status" value="5"/>
</dbReference>
<keyword evidence="6 9" id="KW-0694">RNA-binding</keyword>
<keyword evidence="4" id="KW-0698">rRNA processing</keyword>
<keyword evidence="14" id="KW-1185">Reference proteome</keyword>
<dbReference type="CDD" id="cd12570">
    <property type="entry name" value="RRM5_MRD1"/>
    <property type="match status" value="1"/>
</dbReference>
<evidence type="ECO:0000256" key="3">
    <source>
        <dbReference type="ARBA" id="ARBA00013428"/>
    </source>
</evidence>
<organism evidence="13 14">
    <name type="scientific">Aspergillus pseudodeflectus</name>
    <dbReference type="NCBI Taxonomy" id="176178"/>
    <lineage>
        <taxon>Eukaryota</taxon>
        <taxon>Fungi</taxon>
        <taxon>Dikarya</taxon>
        <taxon>Ascomycota</taxon>
        <taxon>Pezizomycotina</taxon>
        <taxon>Eurotiomycetes</taxon>
        <taxon>Eurotiomycetidae</taxon>
        <taxon>Eurotiales</taxon>
        <taxon>Aspergillaceae</taxon>
        <taxon>Aspergillus</taxon>
        <taxon>Aspergillus subgen. Nidulantes</taxon>
    </lineage>
</organism>
<evidence type="ECO:0000256" key="7">
    <source>
        <dbReference type="ARBA" id="ARBA00023242"/>
    </source>
</evidence>
<keyword evidence="7" id="KW-0539">Nucleus</keyword>
<feature type="domain" description="RRM" evidence="12">
    <location>
        <begin position="4"/>
        <end position="76"/>
    </location>
</feature>
<dbReference type="Proteomes" id="UP001610444">
    <property type="component" value="Unassembled WGS sequence"/>
</dbReference>
<dbReference type="CDD" id="cd12565">
    <property type="entry name" value="RRM1_MRD1"/>
    <property type="match status" value="1"/>
</dbReference>
<dbReference type="SUPFAM" id="SSF54928">
    <property type="entry name" value="RNA-binding domain, RBD"/>
    <property type="match status" value="3"/>
</dbReference>
<evidence type="ECO:0000256" key="2">
    <source>
        <dbReference type="ARBA" id="ARBA00008033"/>
    </source>
</evidence>
<feature type="domain" description="RRM" evidence="12">
    <location>
        <begin position="596"/>
        <end position="679"/>
    </location>
</feature>
<dbReference type="InterPro" id="IPR035979">
    <property type="entry name" value="RBD_domain_sf"/>
</dbReference>
<dbReference type="PANTHER" id="PTHR48039:SF5">
    <property type="entry name" value="RNA-BINDING PROTEIN 28"/>
    <property type="match status" value="1"/>
</dbReference>
<reference evidence="13 14" key="1">
    <citation type="submission" date="2024-07" db="EMBL/GenBank/DDBJ databases">
        <title>Section-level genome sequencing and comparative genomics of Aspergillus sections Usti and Cavernicolus.</title>
        <authorList>
            <consortium name="Lawrence Berkeley National Laboratory"/>
            <person name="Nybo J.L."/>
            <person name="Vesth T.C."/>
            <person name="Theobald S."/>
            <person name="Frisvad J.C."/>
            <person name="Larsen T.O."/>
            <person name="Kjaerboelling I."/>
            <person name="Rothschild-Mancinelli K."/>
            <person name="Lyhne E.K."/>
            <person name="Kogle M.E."/>
            <person name="Barry K."/>
            <person name="Clum A."/>
            <person name="Na H."/>
            <person name="Ledsgaard L."/>
            <person name="Lin J."/>
            <person name="Lipzen A."/>
            <person name="Kuo A."/>
            <person name="Riley R."/>
            <person name="Mondo S."/>
            <person name="LaButti K."/>
            <person name="Haridas S."/>
            <person name="Pangalinan J."/>
            <person name="Salamov A.A."/>
            <person name="Simmons B.A."/>
            <person name="Magnuson J.K."/>
            <person name="Chen J."/>
            <person name="Drula E."/>
            <person name="Henrissat B."/>
            <person name="Wiebenga A."/>
            <person name="Lubbers R.J."/>
            <person name="Gomes A.C."/>
            <person name="Macurrencykelacurrency M.R."/>
            <person name="Stajich J."/>
            <person name="Grigoriev I.V."/>
            <person name="Mortensen U.H."/>
            <person name="De vries R.P."/>
            <person name="Baker S.E."/>
            <person name="Andersen M.R."/>
        </authorList>
    </citation>
    <scope>NUCLEOTIDE SEQUENCE [LARGE SCALE GENOMIC DNA]</scope>
    <source>
        <strain evidence="13 14">CBS 756.74</strain>
    </source>
</reference>
<evidence type="ECO:0000313" key="14">
    <source>
        <dbReference type="Proteomes" id="UP001610444"/>
    </source>
</evidence>
<dbReference type="CDD" id="cd12319">
    <property type="entry name" value="RRM4_MRD1"/>
    <property type="match status" value="1"/>
</dbReference>
<gene>
    <name evidence="13" type="ORF">BJX68DRAFT_188455</name>
</gene>
<evidence type="ECO:0000256" key="1">
    <source>
        <dbReference type="ARBA" id="ARBA00004123"/>
    </source>
</evidence>
<dbReference type="InterPro" id="IPR034482">
    <property type="entry name" value="Mrd1_RRM3"/>
</dbReference>
<feature type="domain" description="RRM" evidence="12">
    <location>
        <begin position="701"/>
        <end position="778"/>
    </location>
</feature>
<evidence type="ECO:0000256" key="10">
    <source>
        <dbReference type="SAM" id="Coils"/>
    </source>
</evidence>
<evidence type="ECO:0000256" key="4">
    <source>
        <dbReference type="ARBA" id="ARBA00022552"/>
    </source>
</evidence>
<dbReference type="InterPro" id="IPR012677">
    <property type="entry name" value="Nucleotide-bd_a/b_plait_sf"/>
</dbReference>
<keyword evidence="5" id="KW-0677">Repeat</keyword>
<dbReference type="PROSITE" id="PS50102">
    <property type="entry name" value="RRM"/>
    <property type="match status" value="5"/>
</dbReference>
<dbReference type="InterPro" id="IPR000504">
    <property type="entry name" value="RRM_dom"/>
</dbReference>
<comment type="similarity">
    <text evidence="2">Belongs to the RRM MRD1 family.</text>
</comment>
<evidence type="ECO:0000313" key="13">
    <source>
        <dbReference type="EMBL" id="KAL2840229.1"/>
    </source>
</evidence>
<name>A0ABR4JJM4_9EURO</name>
<dbReference type="RefSeq" id="XP_070893923.1">
    <property type="nucleotide sequence ID" value="XM_071037335.1"/>
</dbReference>
<feature type="region of interest" description="Disordered" evidence="11">
    <location>
        <begin position="241"/>
        <end position="287"/>
    </location>
</feature>
<feature type="coiled-coil region" evidence="10">
    <location>
        <begin position="773"/>
        <end position="800"/>
    </location>
</feature>
<feature type="compositionally biased region" description="Basic and acidic residues" evidence="11">
    <location>
        <begin position="104"/>
        <end position="118"/>
    </location>
</feature>
<evidence type="ECO:0000256" key="6">
    <source>
        <dbReference type="ARBA" id="ARBA00022884"/>
    </source>
</evidence>
<dbReference type="CDD" id="cd12568">
    <property type="entry name" value="RRM3_MRD1"/>
    <property type="match status" value="1"/>
</dbReference>
<evidence type="ECO:0000259" key="12">
    <source>
        <dbReference type="PROSITE" id="PS50102"/>
    </source>
</evidence>
<evidence type="ECO:0000256" key="8">
    <source>
        <dbReference type="ARBA" id="ARBA00023274"/>
    </source>
</evidence>
<protein>
    <recommendedName>
        <fullName evidence="3">Multiple RNA-binding domain-containing protein 1</fullName>
    </recommendedName>
</protein>
<comment type="subcellular location">
    <subcellularLocation>
        <location evidence="1">Nucleus</location>
    </subcellularLocation>
</comment>
<feature type="domain" description="RRM" evidence="12">
    <location>
        <begin position="482"/>
        <end position="554"/>
    </location>
</feature>
<dbReference type="InterPro" id="IPR051945">
    <property type="entry name" value="RRM_MRD1_RNA_proc_ribogen"/>
</dbReference>
<accession>A0ABR4JJM4</accession>
<dbReference type="PANTHER" id="PTHR48039">
    <property type="entry name" value="RNA-BINDING MOTIF PROTEIN 14B"/>
    <property type="match status" value="1"/>
</dbReference>